<organism evidence="1 2">
    <name type="scientific">Elysia chlorotica</name>
    <name type="common">Eastern emerald elysia</name>
    <name type="synonym">Sea slug</name>
    <dbReference type="NCBI Taxonomy" id="188477"/>
    <lineage>
        <taxon>Eukaryota</taxon>
        <taxon>Metazoa</taxon>
        <taxon>Spiralia</taxon>
        <taxon>Lophotrochozoa</taxon>
        <taxon>Mollusca</taxon>
        <taxon>Gastropoda</taxon>
        <taxon>Heterobranchia</taxon>
        <taxon>Euthyneura</taxon>
        <taxon>Panpulmonata</taxon>
        <taxon>Sacoglossa</taxon>
        <taxon>Placobranchoidea</taxon>
        <taxon>Plakobranchidae</taxon>
        <taxon>Elysia</taxon>
    </lineage>
</organism>
<dbReference type="EMBL" id="RQTK01000381">
    <property type="protein sequence ID" value="RUS80628.1"/>
    <property type="molecule type" value="Genomic_DNA"/>
</dbReference>
<comment type="caution">
    <text evidence="1">The sequence shown here is derived from an EMBL/GenBank/DDBJ whole genome shotgun (WGS) entry which is preliminary data.</text>
</comment>
<name>A0A3S1BH53_ELYCH</name>
<keyword evidence="2" id="KW-1185">Reference proteome</keyword>
<protein>
    <submittedName>
        <fullName evidence="1">Uncharacterized protein</fullName>
    </submittedName>
</protein>
<proteinExistence type="predicted"/>
<accession>A0A3S1BH53</accession>
<dbReference type="Proteomes" id="UP000271974">
    <property type="component" value="Unassembled WGS sequence"/>
</dbReference>
<dbReference type="AlphaFoldDB" id="A0A3S1BH53"/>
<reference evidence="1 2" key="1">
    <citation type="submission" date="2019-01" db="EMBL/GenBank/DDBJ databases">
        <title>A draft genome assembly of the solar-powered sea slug Elysia chlorotica.</title>
        <authorList>
            <person name="Cai H."/>
            <person name="Li Q."/>
            <person name="Fang X."/>
            <person name="Li J."/>
            <person name="Curtis N.E."/>
            <person name="Altenburger A."/>
            <person name="Shibata T."/>
            <person name="Feng M."/>
            <person name="Maeda T."/>
            <person name="Schwartz J.A."/>
            <person name="Shigenobu S."/>
            <person name="Lundholm N."/>
            <person name="Nishiyama T."/>
            <person name="Yang H."/>
            <person name="Hasebe M."/>
            <person name="Li S."/>
            <person name="Pierce S.K."/>
            <person name="Wang J."/>
        </authorList>
    </citation>
    <scope>NUCLEOTIDE SEQUENCE [LARGE SCALE GENOMIC DNA]</scope>
    <source>
        <strain evidence="1">EC2010</strain>
        <tissue evidence="1">Whole organism of an adult</tissue>
    </source>
</reference>
<evidence type="ECO:0000313" key="2">
    <source>
        <dbReference type="Proteomes" id="UP000271974"/>
    </source>
</evidence>
<sequence>MTEFTRKDVRRRLSIKTLDLLVASRRCYRLSYLDHQHSLISFLLFILRILHGHWRTEAKIRTSDLLAYSLRIESTQAGIQTSDLLACQSIALISELIVPDSYTDTVPEFKPRISLFVNRNRYQLNYLNLPSHLTIQLSDLTIRDWSPGRLPTVHRLRGRPIDQDRSSLFLSGIKQNDQRSGCESNLGPIACQAIALISELIVPDSIRTQSTQAGIQTSDLLACQSIALISELIVPDSIRTQSTQAGIQTSDLLACQSIALISELIFPDSYTDTVPEFKPRISLFVNRNRYQLNYLNLPSHLTIQLSDLTIRDWSPGRLPTAHRLRGRPIDQDRSSLFLSGIKQND</sequence>
<evidence type="ECO:0000313" key="1">
    <source>
        <dbReference type="EMBL" id="RUS80628.1"/>
    </source>
</evidence>
<gene>
    <name evidence="1" type="ORF">EGW08_011608</name>
</gene>